<gene>
    <name evidence="2" type="ORF">AWH56_22650</name>
</gene>
<dbReference type="Gene3D" id="2.60.40.420">
    <property type="entry name" value="Cupredoxins - blue copper proteins"/>
    <property type="match status" value="1"/>
</dbReference>
<organism evidence="2">
    <name type="scientific">Anaerobacillus isosaccharinicus</name>
    <dbReference type="NCBI Taxonomy" id="1532552"/>
    <lineage>
        <taxon>Bacteria</taxon>
        <taxon>Bacillati</taxon>
        <taxon>Bacillota</taxon>
        <taxon>Bacilli</taxon>
        <taxon>Bacillales</taxon>
        <taxon>Bacillaceae</taxon>
        <taxon>Anaerobacillus</taxon>
    </lineage>
</organism>
<name>A0A1S2KYK0_9BACI</name>
<sequence>MNKMKKLVHMIISLTVVATLVACGGDKDTAAPATETPAAVETNVEAGDKEFTITAKNFEFETSQDLVVKKGDQVTIKLDNVEGAHGLEIAGYDIKGGVAETITFEATKSGTFEVVCSIQCGAGHDDMKINLVVVD</sequence>
<feature type="signal peptide" evidence="1">
    <location>
        <begin position="1"/>
        <end position="22"/>
    </location>
</feature>
<evidence type="ECO:0008006" key="3">
    <source>
        <dbReference type="Google" id="ProtNLM"/>
    </source>
</evidence>
<dbReference type="InterPro" id="IPR008972">
    <property type="entry name" value="Cupredoxin"/>
</dbReference>
<protein>
    <recommendedName>
        <fullName evidence="3">Cytochrome C oxidase subunit II</fullName>
    </recommendedName>
</protein>
<dbReference type="EMBL" id="LQXD01000197">
    <property type="protein sequence ID" value="OIJ04773.1"/>
    <property type="molecule type" value="Genomic_DNA"/>
</dbReference>
<accession>A0A1S2KYK0</accession>
<dbReference type="AlphaFoldDB" id="A0A1S2KYK0"/>
<comment type="caution">
    <text evidence="2">The sequence shown here is derived from an EMBL/GenBank/DDBJ whole genome shotgun (WGS) entry which is preliminary data.</text>
</comment>
<evidence type="ECO:0000256" key="1">
    <source>
        <dbReference type="SAM" id="SignalP"/>
    </source>
</evidence>
<dbReference type="SUPFAM" id="SSF49503">
    <property type="entry name" value="Cupredoxins"/>
    <property type="match status" value="1"/>
</dbReference>
<feature type="chain" id="PRO_5039385748" description="Cytochrome C oxidase subunit II" evidence="1">
    <location>
        <begin position="23"/>
        <end position="135"/>
    </location>
</feature>
<proteinExistence type="predicted"/>
<dbReference type="PROSITE" id="PS51257">
    <property type="entry name" value="PROKAR_LIPOPROTEIN"/>
    <property type="match status" value="1"/>
</dbReference>
<keyword evidence="1" id="KW-0732">Signal</keyword>
<evidence type="ECO:0000313" key="2">
    <source>
        <dbReference type="EMBL" id="OIJ04773.1"/>
    </source>
</evidence>
<reference evidence="2" key="1">
    <citation type="submission" date="2016-10" db="EMBL/GenBank/DDBJ databases">
        <title>Draft genome sequences of four alkaliphilic bacteria belonging to the Anaerobacillus genus.</title>
        <authorList>
            <person name="Bassil N.M."/>
            <person name="Lloyd J.R."/>
        </authorList>
    </citation>
    <scope>NUCLEOTIDE SEQUENCE [LARGE SCALE GENOMIC DNA]</scope>
    <source>
        <strain evidence="2">NB2006</strain>
    </source>
</reference>